<sequence>MEGLSIVTEGGEGAGQEVMSDFGDMSSTPSSPNVAALATPPSNSRVLLSSSSSSSSSSSASSADIDGNDKVEVARKKEKLPQSSSHSDVLARAVEMVANYSPHDDHDDNVDKQADRDHGHDANRGHEHDAYHGHGDVDDDVRRAAAGSASGSGPRSGSGSGSDSASDYESYSGYSASGAAAAALMVSEGELTRRLMESRKMLTESRASMGSETGSANGGSETDRVPAPALLRTRRLRAGSRVQSMRLAAVDESEEELALDAEERLPLVRRVLVAAHKMLVATFDGQDALADESQRLAGVVSEVRAKLGEAGRDSTAVASGLATVEVQAAALTTATTRVLHIGATEENYDAVATSIRELVTGLSLLLATFRFKRAFAGEGEEVLAFWYSLAQGNPLVGSSDTSSRRGSSGDLMDMYMDVALGVASDSPNPLVMRVASELAAIERLAHEHSTPGGSGRGSSASPGTPFMPAEPPDDGEWCTESTIDEALLLAGGFEPIDEADGGPGGPEEAPEPRQPRQPRQPRATGQAGERQRRRRRKARAASSINTSTASSSSYSTTSSYSSSSSSTGGSTSRSTTGGGRAGRARRVSTSTDITLSSMDSDVLRAARQEGTFGRLATSSTAAWAHARLAAPEPLNRSESKIGASVFRVTDAAAAAAAAAERARREDEAQRAQLAEAERQDRILVAALLQSLRNQDQLKARLAQQRARVSEQEVVKARLEHKIQTMKKRGYMPMAERRRQERKLNASLGGVAVGDVSELLRRATQDSLDLPPPESLDEEIDMLEAELGTIDKVLSLDVVQPYLSQPSFSDTSSKALFHEVMAVSGQAGRSMMASRATTTGEATTSGGGSGYNPSMDACSMNGHEAKCSTSLMPSFNTSHQLQCDVPDASVSKLLDLQDGIIALDCVTNGTTCGVYVWHHQNGPPEIFNCVLEECGYEYKENHVTLKCATTRCVHGPNWTPSEILENILTSLKGWMSFDCDLRNNHCVMAQEELQELIIPLSCYSGDCVPYDFHPPPQYYPPFWTRENKIIVGSIAAAMGLAALGALAYYFHRRRQAAYARLLEETAVLDIDALAADELDKYMFDLGFADLSVVVKDKTILRSASGYCAPGTVTAIMGPSGAGKSTLLNVLAGRISFSDMSGQVLVNGQPRSTAFKRIAGYVTQDDFLIPTLTVRETLNFHAQLRLGNSVSAATRVARVEKVIAQLELTHVADSRIGDRLIRGISGGERRRVSIATELVTSPRILFLDEPTSGLDSCTASAIMATLRELATSSALTVILSIHQPRSSIYASFDNLILLSKGSTLYNGRAAGATGHFAQLGHPCPQDFNPADFLIDLVTASPATTLDTLAYHYTTSPAATTLNNVLDDLVQRGISPPVPRRIASLSPAVGDAAGLLALLPGVQGARSENRERTVSGRLIDTFTIGTEETEEGSERSGRSRLNSGAPAVPRLTTSATSLQAEAGSADGRGSGPASARSDASARYEEVLDAAGTGGDGSGRGEMVRVFYDNQAQLSPYATSALAQTWILCQRTALNVVRNPALGLAHYVVTIVVGLIIGGIYFQVGDDWPGLQNRAGSVFFIISLLSFGSLSALELFIAERALFLHERSNGCYRSSSYFVSKLVCDLIPLRIVPPVILAVIAYYLIGLRAGAEHFVWFAFVLVLVDINATGMCMAIGAIVPSVAVGNLITVLVMLFYMLFGGFLLNKSTVGPLFIWLKYLSFFNYGYEAALVDQLKGTVINFETSPGVSVLLTGEAVLARLSLNPANFDRDILILIGMGAGHLLLAYLMLRVRAWLRR</sequence>
<feature type="domain" description="ABC transporter" evidence="11">
    <location>
        <begin position="1084"/>
        <end position="1323"/>
    </location>
</feature>
<feature type="transmembrane region" description="Helical" evidence="10">
    <location>
        <begin position="1572"/>
        <end position="1593"/>
    </location>
</feature>
<evidence type="ECO:0000256" key="2">
    <source>
        <dbReference type="ARBA" id="ARBA00022448"/>
    </source>
</evidence>
<feature type="transmembrane region" description="Helical" evidence="10">
    <location>
        <begin position="1682"/>
        <end position="1700"/>
    </location>
</feature>
<evidence type="ECO:0000256" key="7">
    <source>
        <dbReference type="ARBA" id="ARBA00023136"/>
    </source>
</evidence>
<keyword evidence="5" id="KW-0067">ATP-binding</keyword>
<dbReference type="GO" id="GO:0140359">
    <property type="term" value="F:ABC-type transporter activity"/>
    <property type="evidence" value="ECO:0007669"/>
    <property type="project" value="InterPro"/>
</dbReference>
<gene>
    <name evidence="12" type="ORF">AMSG_10348</name>
</gene>
<evidence type="ECO:0000256" key="10">
    <source>
        <dbReference type="SAM" id="Phobius"/>
    </source>
</evidence>
<feature type="transmembrane region" description="Helical" evidence="10">
    <location>
        <begin position="1652"/>
        <end position="1675"/>
    </location>
</feature>
<keyword evidence="7 10" id="KW-0472">Membrane</keyword>
<feature type="region of interest" description="Disordered" evidence="9">
    <location>
        <begin position="1"/>
        <end position="172"/>
    </location>
</feature>
<keyword evidence="8" id="KW-0175">Coiled coil</keyword>
<reference evidence="12 13" key="1">
    <citation type="submission" date="2010-05" db="EMBL/GenBank/DDBJ databases">
        <title>The Genome Sequence of Thecamonas trahens ATCC 50062.</title>
        <authorList>
            <consortium name="The Broad Institute Genome Sequencing Platform"/>
            <person name="Russ C."/>
            <person name="Cuomo C."/>
            <person name="Shea T."/>
            <person name="Young S.K."/>
            <person name="Zeng Q."/>
            <person name="Koehrsen M."/>
            <person name="Haas B."/>
            <person name="Borodovsky M."/>
            <person name="Guigo R."/>
            <person name="Alvarado L."/>
            <person name="Berlin A."/>
            <person name="Bochicchio J."/>
            <person name="Borenstein D."/>
            <person name="Chapman S."/>
            <person name="Chen Z."/>
            <person name="Freedman E."/>
            <person name="Gellesch M."/>
            <person name="Goldberg J."/>
            <person name="Griggs A."/>
            <person name="Gujja S."/>
            <person name="Heilman E."/>
            <person name="Heiman D."/>
            <person name="Hepburn T."/>
            <person name="Howarth C."/>
            <person name="Jen D."/>
            <person name="Larson L."/>
            <person name="Mehta T."/>
            <person name="Park D."/>
            <person name="Pearson M."/>
            <person name="Roberts A."/>
            <person name="Saif S."/>
            <person name="Shenoy N."/>
            <person name="Sisk P."/>
            <person name="Stolte C."/>
            <person name="Sykes S."/>
            <person name="Thomson T."/>
            <person name="Walk T."/>
            <person name="White J."/>
            <person name="Yandava C."/>
            <person name="Burger G."/>
            <person name="Gray M.W."/>
            <person name="Holland P.W.H."/>
            <person name="King N."/>
            <person name="Lang F.B.F."/>
            <person name="Roger A.J."/>
            <person name="Ruiz-Trillo I."/>
            <person name="Lander E."/>
            <person name="Nusbaum C."/>
        </authorList>
    </citation>
    <scope>NUCLEOTIDE SEQUENCE [LARGE SCALE GENOMIC DNA]</scope>
    <source>
        <strain evidence="12 13">ATCC 50062</strain>
    </source>
</reference>
<evidence type="ECO:0000256" key="6">
    <source>
        <dbReference type="ARBA" id="ARBA00022989"/>
    </source>
</evidence>
<accession>A0A0L0DSB8</accession>
<dbReference type="EMBL" id="GL349488">
    <property type="protein sequence ID" value="KNC54353.1"/>
    <property type="molecule type" value="Genomic_DNA"/>
</dbReference>
<dbReference type="OrthoDB" id="66620at2759"/>
<evidence type="ECO:0000256" key="3">
    <source>
        <dbReference type="ARBA" id="ARBA00022692"/>
    </source>
</evidence>
<feature type="compositionally biased region" description="Low complexity" evidence="9">
    <location>
        <begin position="144"/>
        <end position="153"/>
    </location>
</feature>
<evidence type="ECO:0000256" key="5">
    <source>
        <dbReference type="ARBA" id="ARBA00022840"/>
    </source>
</evidence>
<dbReference type="InterPro" id="IPR043926">
    <property type="entry name" value="ABCG_dom"/>
</dbReference>
<dbReference type="SMART" id="SM00382">
    <property type="entry name" value="AAA"/>
    <property type="match status" value="1"/>
</dbReference>
<dbReference type="STRING" id="461836.A0A0L0DSB8"/>
<proteinExistence type="predicted"/>
<dbReference type="Pfam" id="PF19055">
    <property type="entry name" value="ABC2_membrane_7"/>
    <property type="match status" value="1"/>
</dbReference>
<feature type="compositionally biased region" description="Low complexity" evidence="9">
    <location>
        <begin position="161"/>
        <end position="172"/>
    </location>
</feature>
<protein>
    <recommendedName>
        <fullName evidence="11">ABC transporter domain-containing protein</fullName>
    </recommendedName>
</protein>
<dbReference type="InterPro" id="IPR003593">
    <property type="entry name" value="AAA+_ATPase"/>
</dbReference>
<comment type="subcellular location">
    <subcellularLocation>
        <location evidence="1">Membrane</location>
        <topology evidence="1">Multi-pass membrane protein</topology>
    </subcellularLocation>
</comment>
<dbReference type="Pfam" id="PF00005">
    <property type="entry name" value="ABC_tran"/>
    <property type="match status" value="1"/>
</dbReference>
<keyword evidence="4" id="KW-0547">Nucleotide-binding</keyword>
<feature type="coiled-coil region" evidence="8">
    <location>
        <begin position="656"/>
        <end position="728"/>
    </location>
</feature>
<dbReference type="RefSeq" id="XP_013753807.1">
    <property type="nucleotide sequence ID" value="XM_013898353.1"/>
</dbReference>
<evidence type="ECO:0000259" key="11">
    <source>
        <dbReference type="PROSITE" id="PS50893"/>
    </source>
</evidence>
<dbReference type="Proteomes" id="UP000054408">
    <property type="component" value="Unassembled WGS sequence"/>
</dbReference>
<feature type="region of interest" description="Disordered" evidence="9">
    <location>
        <begin position="202"/>
        <end position="224"/>
    </location>
</feature>
<feature type="compositionally biased region" description="Polar residues" evidence="9">
    <location>
        <begin position="205"/>
        <end position="220"/>
    </location>
</feature>
<evidence type="ECO:0000313" key="12">
    <source>
        <dbReference type="EMBL" id="KNC54353.1"/>
    </source>
</evidence>
<keyword evidence="2" id="KW-0813">Transport</keyword>
<dbReference type="GO" id="GO:0016887">
    <property type="term" value="F:ATP hydrolysis activity"/>
    <property type="evidence" value="ECO:0007669"/>
    <property type="project" value="InterPro"/>
</dbReference>
<feature type="transmembrane region" description="Helical" evidence="10">
    <location>
        <begin position="1614"/>
        <end position="1640"/>
    </location>
</feature>
<organism evidence="12 13">
    <name type="scientific">Thecamonas trahens ATCC 50062</name>
    <dbReference type="NCBI Taxonomy" id="461836"/>
    <lineage>
        <taxon>Eukaryota</taxon>
        <taxon>Apusozoa</taxon>
        <taxon>Apusomonadida</taxon>
        <taxon>Apusomonadidae</taxon>
        <taxon>Thecamonas</taxon>
    </lineage>
</organism>
<dbReference type="CDD" id="cd03213">
    <property type="entry name" value="ABCG_EPDR"/>
    <property type="match status" value="1"/>
</dbReference>
<evidence type="ECO:0000313" key="13">
    <source>
        <dbReference type="Proteomes" id="UP000054408"/>
    </source>
</evidence>
<dbReference type="InterPro" id="IPR003439">
    <property type="entry name" value="ABC_transporter-like_ATP-bd"/>
</dbReference>
<dbReference type="InterPro" id="IPR050352">
    <property type="entry name" value="ABCG_transporters"/>
</dbReference>
<dbReference type="Gene3D" id="3.40.50.300">
    <property type="entry name" value="P-loop containing nucleotide triphosphate hydrolases"/>
    <property type="match status" value="1"/>
</dbReference>
<evidence type="ECO:0000256" key="1">
    <source>
        <dbReference type="ARBA" id="ARBA00004141"/>
    </source>
</evidence>
<feature type="region of interest" description="Disordered" evidence="9">
    <location>
        <begin position="494"/>
        <end position="593"/>
    </location>
</feature>
<feature type="compositionally biased region" description="Basic and acidic residues" evidence="9">
    <location>
        <begin position="102"/>
        <end position="143"/>
    </location>
</feature>
<dbReference type="GeneID" id="25568588"/>
<dbReference type="PROSITE" id="PS00211">
    <property type="entry name" value="ABC_TRANSPORTER_1"/>
    <property type="match status" value="1"/>
</dbReference>
<feature type="region of interest" description="Disordered" evidence="9">
    <location>
        <begin position="446"/>
        <end position="478"/>
    </location>
</feature>
<feature type="compositionally biased region" description="Low complexity" evidence="9">
    <location>
        <begin position="49"/>
        <end position="63"/>
    </location>
</feature>
<dbReference type="PROSITE" id="PS50893">
    <property type="entry name" value="ABC_TRANSPORTER_2"/>
    <property type="match status" value="1"/>
</dbReference>
<feature type="compositionally biased region" description="Low complexity" evidence="9">
    <location>
        <begin position="540"/>
        <end position="575"/>
    </location>
</feature>
<dbReference type="SUPFAM" id="SSF52540">
    <property type="entry name" value="P-loop containing nucleoside triphosphate hydrolases"/>
    <property type="match status" value="1"/>
</dbReference>
<feature type="transmembrane region" description="Helical" evidence="10">
    <location>
        <begin position="1540"/>
        <end position="1560"/>
    </location>
</feature>
<dbReference type="InterPro" id="IPR027417">
    <property type="entry name" value="P-loop_NTPase"/>
</dbReference>
<evidence type="ECO:0000256" key="4">
    <source>
        <dbReference type="ARBA" id="ARBA00022741"/>
    </source>
</evidence>
<keyword evidence="3 10" id="KW-0812">Transmembrane</keyword>
<dbReference type="InterPro" id="IPR017871">
    <property type="entry name" value="ABC_transporter-like_CS"/>
</dbReference>
<feature type="transmembrane region" description="Helical" evidence="10">
    <location>
        <begin position="1028"/>
        <end position="1049"/>
    </location>
</feature>
<dbReference type="InterPro" id="IPR013525">
    <property type="entry name" value="ABC2_TM"/>
</dbReference>
<feature type="region of interest" description="Disordered" evidence="9">
    <location>
        <begin position="1419"/>
        <end position="1475"/>
    </location>
</feature>
<dbReference type="Pfam" id="PF01061">
    <property type="entry name" value="ABC2_membrane"/>
    <property type="match status" value="1"/>
</dbReference>
<evidence type="ECO:0000256" key="8">
    <source>
        <dbReference type="SAM" id="Coils"/>
    </source>
</evidence>
<dbReference type="GO" id="GO:0016020">
    <property type="term" value="C:membrane"/>
    <property type="evidence" value="ECO:0007669"/>
    <property type="project" value="UniProtKB-SubCell"/>
</dbReference>
<feature type="transmembrane region" description="Helical" evidence="10">
    <location>
        <begin position="1767"/>
        <end position="1785"/>
    </location>
</feature>
<dbReference type="PANTHER" id="PTHR48041:SF2">
    <property type="entry name" value="ATP-DEPENDENT PERMEASE-RELATED"/>
    <property type="match status" value="1"/>
</dbReference>
<name>A0A0L0DSB8_THETB</name>
<dbReference type="eggNOG" id="KOG0061">
    <property type="taxonomic scope" value="Eukaryota"/>
</dbReference>
<keyword evidence="13" id="KW-1185">Reference proteome</keyword>
<evidence type="ECO:0000256" key="9">
    <source>
        <dbReference type="SAM" id="MobiDB-lite"/>
    </source>
</evidence>
<dbReference type="GO" id="GO:0005524">
    <property type="term" value="F:ATP binding"/>
    <property type="evidence" value="ECO:0007669"/>
    <property type="project" value="UniProtKB-KW"/>
</dbReference>
<dbReference type="PANTHER" id="PTHR48041">
    <property type="entry name" value="ABC TRANSPORTER G FAMILY MEMBER 28"/>
    <property type="match status" value="1"/>
</dbReference>
<keyword evidence="6 10" id="KW-1133">Transmembrane helix</keyword>